<evidence type="ECO:0000313" key="2">
    <source>
        <dbReference type="EMBL" id="NHB77374.1"/>
    </source>
</evidence>
<keyword evidence="1" id="KW-1133">Transmembrane helix</keyword>
<sequence>MTETLIALLFAHTLADFVFQTKRMVANKHNPLALGLHGAVVLATAIVATGSLHPALLGLALVHVAIDLGKLAATRRLRPAGGLAPFLIDQALHLVSLIALTFWLPGLWAAGLWAPGAIVTGDDGGIPGTGLWSEADPLPVGHIPALMVLLTGFILATRAGGFAVGLLMQPFAANLPGETAAEGLPGAGRVIGLLERGLIFVLVLIGQPQGVGLLMAAKSILRYGALKDDRALSEYVIIGTLASFGWALVVAYATLAGLALQPPLGLPPATP</sequence>
<dbReference type="InterPro" id="IPR021737">
    <property type="entry name" value="Phage_phiKZ_Orf197"/>
</dbReference>
<dbReference type="Proteomes" id="UP001515660">
    <property type="component" value="Unassembled WGS sequence"/>
</dbReference>
<feature type="transmembrane region" description="Helical" evidence="1">
    <location>
        <begin position="143"/>
        <end position="167"/>
    </location>
</feature>
<keyword evidence="1" id="KW-0812">Transmembrane</keyword>
<feature type="transmembrane region" description="Helical" evidence="1">
    <location>
        <begin position="237"/>
        <end position="260"/>
    </location>
</feature>
<evidence type="ECO:0000256" key="1">
    <source>
        <dbReference type="SAM" id="Phobius"/>
    </source>
</evidence>
<evidence type="ECO:0000313" key="3">
    <source>
        <dbReference type="Proteomes" id="UP001515660"/>
    </source>
</evidence>
<keyword evidence="1" id="KW-0472">Membrane</keyword>
<dbReference type="EMBL" id="JAANHS010000007">
    <property type="protein sequence ID" value="NHB77374.1"/>
    <property type="molecule type" value="Genomic_DNA"/>
</dbReference>
<name>A0ABX0G890_9RHOB</name>
<organism evidence="2 3">
    <name type="scientific">Rhodobacter calidifons</name>
    <dbReference type="NCBI Taxonomy" id="2715277"/>
    <lineage>
        <taxon>Bacteria</taxon>
        <taxon>Pseudomonadati</taxon>
        <taxon>Pseudomonadota</taxon>
        <taxon>Alphaproteobacteria</taxon>
        <taxon>Rhodobacterales</taxon>
        <taxon>Rhodobacter group</taxon>
        <taxon>Rhodobacter</taxon>
    </lineage>
</organism>
<gene>
    <name evidence="2" type="ORF">G8O29_11555</name>
</gene>
<protein>
    <submittedName>
        <fullName evidence="2">DUF3307 domain-containing protein</fullName>
    </submittedName>
</protein>
<feature type="transmembrane region" description="Helical" evidence="1">
    <location>
        <begin position="39"/>
        <end position="62"/>
    </location>
</feature>
<keyword evidence="3" id="KW-1185">Reference proteome</keyword>
<comment type="caution">
    <text evidence="2">The sequence shown here is derived from an EMBL/GenBank/DDBJ whole genome shotgun (WGS) entry which is preliminary data.</text>
</comment>
<dbReference type="Pfam" id="PF11750">
    <property type="entry name" value="DUF3307"/>
    <property type="match status" value="1"/>
</dbReference>
<proteinExistence type="predicted"/>
<reference evidence="2 3" key="1">
    <citation type="journal article" date="2022" name="Microorganisms">
        <title>Genome Sequence and Characterization of a Xanthorhodopsin-Containing, Aerobic Anoxygenic Phototrophic Rhodobacter Species, Isolated from Mesophilic Conditions at Yellowstone National Park.</title>
        <authorList>
            <person name="Kyndt J.A."/>
            <person name="Robertson S."/>
            <person name="Shoffstall I.B."/>
            <person name="Ramaley R.F."/>
            <person name="Meyer T.E."/>
        </authorList>
    </citation>
    <scope>NUCLEOTIDE SEQUENCE [LARGE SCALE GENOMIC DNA]</scope>
    <source>
        <strain evidence="2 3">M37P</strain>
    </source>
</reference>
<dbReference type="RefSeq" id="WP_166403388.1">
    <property type="nucleotide sequence ID" value="NZ_JAANHS010000007.1"/>
</dbReference>
<feature type="transmembrane region" description="Helical" evidence="1">
    <location>
        <begin position="83"/>
        <end position="104"/>
    </location>
</feature>
<accession>A0ABX0G890</accession>